<keyword evidence="4 12" id="KW-0548">Nucleotidyltransferase</keyword>
<evidence type="ECO:0000256" key="4">
    <source>
        <dbReference type="ARBA" id="ARBA00022695"/>
    </source>
</evidence>
<dbReference type="KEGG" id="fam:OYT1_ch1486"/>
<dbReference type="GO" id="GO:0005525">
    <property type="term" value="F:GTP binding"/>
    <property type="evidence" value="ECO:0007669"/>
    <property type="project" value="UniProtKB-KW"/>
</dbReference>
<evidence type="ECO:0000256" key="3">
    <source>
        <dbReference type="ARBA" id="ARBA00022679"/>
    </source>
</evidence>
<evidence type="ECO:0000256" key="6">
    <source>
        <dbReference type="ARBA" id="ARBA00023134"/>
    </source>
</evidence>
<feature type="domain" description="MannoseP isomerase/GMP-like beta-helix" evidence="11">
    <location>
        <begin position="300"/>
        <end position="348"/>
    </location>
</feature>
<feature type="domain" description="Nucleotidyl transferase" evidence="9">
    <location>
        <begin position="4"/>
        <end position="284"/>
    </location>
</feature>
<dbReference type="GO" id="GO:0009298">
    <property type="term" value="P:GDP-mannose biosynthetic process"/>
    <property type="evidence" value="ECO:0007669"/>
    <property type="project" value="TreeGrafter"/>
</dbReference>
<dbReference type="InterPro" id="IPR051161">
    <property type="entry name" value="Mannose-6P_isomerase_type2"/>
</dbReference>
<dbReference type="InterPro" id="IPR005835">
    <property type="entry name" value="NTP_transferase_dom"/>
</dbReference>
<dbReference type="InterPro" id="IPR049577">
    <property type="entry name" value="GMPP_N"/>
</dbReference>
<accession>A0A2Z6GC89</accession>
<dbReference type="InterPro" id="IPR014710">
    <property type="entry name" value="RmlC-like_jellyroll"/>
</dbReference>
<evidence type="ECO:0000259" key="11">
    <source>
        <dbReference type="Pfam" id="PF22640"/>
    </source>
</evidence>
<dbReference type="OrthoDB" id="9806359at2"/>
<dbReference type="Pfam" id="PF22640">
    <property type="entry name" value="ManC_GMP_beta-helix"/>
    <property type="match status" value="1"/>
</dbReference>
<evidence type="ECO:0000256" key="5">
    <source>
        <dbReference type="ARBA" id="ARBA00022741"/>
    </source>
</evidence>
<evidence type="ECO:0000313" key="12">
    <source>
        <dbReference type="EMBL" id="BBE51040.1"/>
    </source>
</evidence>
<reference evidence="12 13" key="1">
    <citation type="submission" date="2018-06" db="EMBL/GenBank/DDBJ databases">
        <title>OYT1 Genome Sequencing.</title>
        <authorList>
            <person name="Kato S."/>
            <person name="Itoh T."/>
            <person name="Ohkuma M."/>
        </authorList>
    </citation>
    <scope>NUCLEOTIDE SEQUENCE [LARGE SCALE GENOMIC DNA]</scope>
    <source>
        <strain evidence="12 13">OYT1</strain>
    </source>
</reference>
<dbReference type="Proteomes" id="UP000033070">
    <property type="component" value="Chromosome"/>
</dbReference>
<dbReference type="SUPFAM" id="SSF51182">
    <property type="entry name" value="RmlC-like cupins"/>
    <property type="match status" value="1"/>
</dbReference>
<dbReference type="CDD" id="cd02509">
    <property type="entry name" value="GDP-M1P_Guanylyltransferase"/>
    <property type="match status" value="1"/>
</dbReference>
<dbReference type="InterPro" id="IPR006375">
    <property type="entry name" value="Man1P_GuaTrfase/Man6P_Isoase"/>
</dbReference>
<dbReference type="SUPFAM" id="SSF53448">
    <property type="entry name" value="Nucleotide-diphospho-sugar transferases"/>
    <property type="match status" value="1"/>
</dbReference>
<dbReference type="CDD" id="cd02213">
    <property type="entry name" value="cupin_PMI_typeII_C"/>
    <property type="match status" value="1"/>
</dbReference>
<evidence type="ECO:0000256" key="1">
    <source>
        <dbReference type="ARBA" id="ARBA00006115"/>
    </source>
</evidence>
<proteinExistence type="inferred from homology"/>
<dbReference type="FunFam" id="3.90.550.10:FF:000046">
    <property type="entry name" value="Mannose-1-phosphate guanylyltransferase (GDP)"/>
    <property type="match status" value="1"/>
</dbReference>
<dbReference type="InterPro" id="IPR029044">
    <property type="entry name" value="Nucleotide-diphossugar_trans"/>
</dbReference>
<dbReference type="Gene3D" id="2.60.120.10">
    <property type="entry name" value="Jelly Rolls"/>
    <property type="match status" value="1"/>
</dbReference>
<keyword evidence="3 12" id="KW-0808">Transferase</keyword>
<keyword evidence="5" id="KW-0547">Nucleotide-binding</keyword>
<evidence type="ECO:0000256" key="7">
    <source>
        <dbReference type="ARBA" id="ARBA00047343"/>
    </source>
</evidence>
<dbReference type="GO" id="GO:0004475">
    <property type="term" value="F:mannose-1-phosphate guanylyltransferase (GTP) activity"/>
    <property type="evidence" value="ECO:0007669"/>
    <property type="project" value="UniProtKB-EC"/>
</dbReference>
<dbReference type="InterPro" id="IPR011051">
    <property type="entry name" value="RmlC_Cupin_sf"/>
</dbReference>
<name>A0A2Z6GC89_9PROT</name>
<dbReference type="Gene3D" id="3.90.550.10">
    <property type="entry name" value="Spore Coat Polysaccharide Biosynthesis Protein SpsA, Chain A"/>
    <property type="match status" value="1"/>
</dbReference>
<evidence type="ECO:0000259" key="9">
    <source>
        <dbReference type="Pfam" id="PF00483"/>
    </source>
</evidence>
<evidence type="ECO:0000259" key="10">
    <source>
        <dbReference type="Pfam" id="PF01050"/>
    </source>
</evidence>
<dbReference type="STRING" id="1188319.OYT1_02510"/>
<dbReference type="InterPro" id="IPR054566">
    <property type="entry name" value="ManC/GMP-like_b-helix"/>
</dbReference>
<protein>
    <recommendedName>
        <fullName evidence="2">mannose-1-phosphate guanylyltransferase</fullName>
        <ecNumber evidence="2">2.7.7.13</ecNumber>
    </recommendedName>
</protein>
<dbReference type="PANTHER" id="PTHR46390:SF1">
    <property type="entry name" value="MANNOSE-1-PHOSPHATE GUANYLYLTRANSFERASE"/>
    <property type="match status" value="1"/>
</dbReference>
<dbReference type="EMBL" id="AP018738">
    <property type="protein sequence ID" value="BBE51040.1"/>
    <property type="molecule type" value="Genomic_DNA"/>
</dbReference>
<dbReference type="EC" id="2.7.7.13" evidence="2"/>
<gene>
    <name evidence="12" type="ORF">OYT1_ch1486</name>
</gene>
<dbReference type="GO" id="GO:0000271">
    <property type="term" value="P:polysaccharide biosynthetic process"/>
    <property type="evidence" value="ECO:0007669"/>
    <property type="project" value="InterPro"/>
</dbReference>
<feature type="domain" description="Mannose-6-phosphate isomerase type II C-terminal" evidence="10">
    <location>
        <begin position="352"/>
        <end position="466"/>
    </location>
</feature>
<sequence>MLFPVVLSGGSGTRLWPMSRAALPKQFLPLVTSFTMFQETVLRLSGLPDLASPIVVCNADHRFLASEQLRKIDVVPSSLLLEPMGKNTAPAVAIAAFSALAKDADAMLLVLPADHLVENVPAFHQAIEQAVRLAERGGLVTFGIQPDAPATGFGYIEKGTPVAGEEGSYAVARFVEKPSAEIAESFLATGNYCWNSGMFVFKAAVYLEELKRHRPEMHLACEQAVKQASSDLDFCRIDEVAFAACPSDSIDYAVMEHTKQALMVSVDIGWSDVGSWEALADAVESGEDGNVKRGDVFAPETKNTYIRAESRMVVAMGLEDMVIVETADAVLVAHKDHSQNVKQAVEYLKQAERTEHLVHRKVYRPWGYYEGIDQGRHYQVKRIVVNVGQKLSLQLHQYRAEHWVLVEGLANVTVGRSKRLLAANESIYIPVGVKHRLENVGDIPLSLIEIQTGAYLGEDDIMRFEDIYKRS</sequence>
<evidence type="ECO:0000256" key="8">
    <source>
        <dbReference type="RuleBase" id="RU004190"/>
    </source>
</evidence>
<keyword evidence="6" id="KW-0342">GTP-binding</keyword>
<evidence type="ECO:0000313" key="13">
    <source>
        <dbReference type="Proteomes" id="UP000033070"/>
    </source>
</evidence>
<evidence type="ECO:0000256" key="2">
    <source>
        <dbReference type="ARBA" id="ARBA00012387"/>
    </source>
</evidence>
<dbReference type="Pfam" id="PF00483">
    <property type="entry name" value="NTP_transferase"/>
    <property type="match status" value="1"/>
</dbReference>
<comment type="similarity">
    <text evidence="1 8">Belongs to the mannose-6-phosphate isomerase type 2 family.</text>
</comment>
<organism evidence="12 13">
    <name type="scientific">Ferriphaselus amnicola</name>
    <dbReference type="NCBI Taxonomy" id="1188319"/>
    <lineage>
        <taxon>Bacteria</taxon>
        <taxon>Pseudomonadati</taxon>
        <taxon>Pseudomonadota</taxon>
        <taxon>Betaproteobacteria</taxon>
        <taxon>Nitrosomonadales</taxon>
        <taxon>Gallionellaceae</taxon>
        <taxon>Ferriphaselus</taxon>
    </lineage>
</organism>
<dbReference type="RefSeq" id="WP_062627605.1">
    <property type="nucleotide sequence ID" value="NZ_AP018738.1"/>
</dbReference>
<comment type="catalytic activity">
    <reaction evidence="7">
        <text>alpha-D-mannose 1-phosphate + GTP + H(+) = GDP-alpha-D-mannose + diphosphate</text>
        <dbReference type="Rhea" id="RHEA:15229"/>
        <dbReference type="ChEBI" id="CHEBI:15378"/>
        <dbReference type="ChEBI" id="CHEBI:33019"/>
        <dbReference type="ChEBI" id="CHEBI:37565"/>
        <dbReference type="ChEBI" id="CHEBI:57527"/>
        <dbReference type="ChEBI" id="CHEBI:58409"/>
        <dbReference type="EC" id="2.7.7.13"/>
    </reaction>
</comment>
<dbReference type="AlphaFoldDB" id="A0A2Z6GC89"/>
<dbReference type="FunFam" id="2.60.120.10:FF:000032">
    <property type="entry name" value="Mannose-1-phosphate guanylyltransferase/mannose-6-phosphate isomerase"/>
    <property type="match status" value="1"/>
</dbReference>
<dbReference type="Pfam" id="PF01050">
    <property type="entry name" value="MannoseP_isomer"/>
    <property type="match status" value="1"/>
</dbReference>
<dbReference type="NCBIfam" id="TIGR01479">
    <property type="entry name" value="GMP_PMI"/>
    <property type="match status" value="1"/>
</dbReference>
<dbReference type="PANTHER" id="PTHR46390">
    <property type="entry name" value="MANNOSE-1-PHOSPHATE GUANYLYLTRANSFERASE"/>
    <property type="match status" value="1"/>
</dbReference>
<dbReference type="InterPro" id="IPR001538">
    <property type="entry name" value="Man6P_isomerase-2_C"/>
</dbReference>
<keyword evidence="13" id="KW-1185">Reference proteome</keyword>